<evidence type="ECO:0000259" key="3">
    <source>
        <dbReference type="Pfam" id="PF00296"/>
    </source>
</evidence>
<dbReference type="CDD" id="cd01097">
    <property type="entry name" value="Tetrahydromethanopterin_reductase"/>
    <property type="match status" value="1"/>
</dbReference>
<keyword evidence="1" id="KW-0560">Oxidoreductase</keyword>
<comment type="caution">
    <text evidence="4">The sequence shown here is derived from an EMBL/GenBank/DDBJ whole genome shotgun (WGS) entry which is preliminary data.</text>
</comment>
<protein>
    <submittedName>
        <fullName evidence="4">LLM class flavin-dependent oxidoreductase</fullName>
    </submittedName>
</protein>
<dbReference type="AlphaFoldDB" id="A0A8J6TXJ0"/>
<dbReference type="Proteomes" id="UP000643405">
    <property type="component" value="Unassembled WGS sequence"/>
</dbReference>
<proteinExistence type="predicted"/>
<dbReference type="NCBIfam" id="TIGR03858">
    <property type="entry name" value="LLM_2I7G"/>
    <property type="match status" value="1"/>
</dbReference>
<evidence type="ECO:0000313" key="4">
    <source>
        <dbReference type="EMBL" id="MBD0413364.1"/>
    </source>
</evidence>
<feature type="domain" description="Luciferase-like" evidence="3">
    <location>
        <begin position="1"/>
        <end position="302"/>
    </location>
</feature>
<dbReference type="InterPro" id="IPR022290">
    <property type="entry name" value="LLM_Atu2307-like"/>
</dbReference>
<sequence length="355" mass="38586">MELGLYTFGDVGTSAANGTIGWHERLRNLIEEIELADQVGLDVFGLGEHHRPDYAVSAPAVVLAAAAARTKSIRLTSAVTVLSSDDPVRVFQQFATLDQLSGGRAELMAGRGSFIESFPLFGYNLEDYDDLFTEKLDLLLALRDSERVTWQGQHRAPINGLGVYPRPYQDKLPIWIAVGGTPNSVARAGAFGLPLALAIIGGEPARFAPLFELYREAARRAGHDPAKLATSINVHGFVGETTQQAADDFYLPQAEVMNRIGRERGWGPTNRAHYDASRSPRGALFVGDPETVAEKIVAQHKLFKNDRFLLQMAIGILPHDKMLKAIELYGTKVAPLVRKELGVAAKTGTEAAAAK</sequence>
<dbReference type="GO" id="GO:0004497">
    <property type="term" value="F:monooxygenase activity"/>
    <property type="evidence" value="ECO:0007669"/>
    <property type="project" value="UniProtKB-KW"/>
</dbReference>
<dbReference type="GO" id="GO:0016705">
    <property type="term" value="F:oxidoreductase activity, acting on paired donors, with incorporation or reduction of molecular oxygen"/>
    <property type="evidence" value="ECO:0007669"/>
    <property type="project" value="InterPro"/>
</dbReference>
<dbReference type="PANTHER" id="PTHR30137">
    <property type="entry name" value="LUCIFERASE-LIKE MONOOXYGENASE"/>
    <property type="match status" value="1"/>
</dbReference>
<dbReference type="SUPFAM" id="SSF51679">
    <property type="entry name" value="Bacterial luciferase-like"/>
    <property type="match status" value="1"/>
</dbReference>
<dbReference type="RefSeq" id="WP_188162801.1">
    <property type="nucleotide sequence ID" value="NZ_JACVVX010000001.1"/>
</dbReference>
<dbReference type="Gene3D" id="3.20.20.30">
    <property type="entry name" value="Luciferase-like domain"/>
    <property type="match status" value="1"/>
</dbReference>
<dbReference type="InterPro" id="IPR011251">
    <property type="entry name" value="Luciferase-like_dom"/>
</dbReference>
<dbReference type="PANTHER" id="PTHR30137:SF8">
    <property type="entry name" value="BLR5498 PROTEIN"/>
    <property type="match status" value="1"/>
</dbReference>
<dbReference type="InterPro" id="IPR050766">
    <property type="entry name" value="Bact_Lucif_Oxidored"/>
</dbReference>
<evidence type="ECO:0000256" key="1">
    <source>
        <dbReference type="ARBA" id="ARBA00023002"/>
    </source>
</evidence>
<dbReference type="EMBL" id="JACVVX010000001">
    <property type="protein sequence ID" value="MBD0413364.1"/>
    <property type="molecule type" value="Genomic_DNA"/>
</dbReference>
<gene>
    <name evidence="4" type="ORF">ICI42_01670</name>
</gene>
<accession>A0A8J6TXJ0</accession>
<evidence type="ECO:0000313" key="5">
    <source>
        <dbReference type="Proteomes" id="UP000643405"/>
    </source>
</evidence>
<dbReference type="GO" id="GO:0005829">
    <property type="term" value="C:cytosol"/>
    <property type="evidence" value="ECO:0007669"/>
    <property type="project" value="TreeGrafter"/>
</dbReference>
<reference evidence="4" key="1">
    <citation type="submission" date="2020-09" db="EMBL/GenBank/DDBJ databases">
        <title>Genome seq and assembly of Tianweitania sp.</title>
        <authorList>
            <person name="Chhetri G."/>
        </authorList>
    </citation>
    <scope>NUCLEOTIDE SEQUENCE</scope>
    <source>
        <strain evidence="4">Rool2</strain>
    </source>
</reference>
<name>A0A8J6TXJ0_9HYPH</name>
<dbReference type="InterPro" id="IPR036661">
    <property type="entry name" value="Luciferase-like_sf"/>
</dbReference>
<organism evidence="4 5">
    <name type="scientific">Oryzicola mucosus</name>
    <dbReference type="NCBI Taxonomy" id="2767425"/>
    <lineage>
        <taxon>Bacteria</taxon>
        <taxon>Pseudomonadati</taxon>
        <taxon>Pseudomonadota</taxon>
        <taxon>Alphaproteobacteria</taxon>
        <taxon>Hyphomicrobiales</taxon>
        <taxon>Phyllobacteriaceae</taxon>
        <taxon>Oryzicola</taxon>
    </lineage>
</organism>
<keyword evidence="2" id="KW-0503">Monooxygenase</keyword>
<evidence type="ECO:0000256" key="2">
    <source>
        <dbReference type="ARBA" id="ARBA00023033"/>
    </source>
</evidence>
<keyword evidence="5" id="KW-1185">Reference proteome</keyword>
<dbReference type="Pfam" id="PF00296">
    <property type="entry name" value="Bac_luciferase"/>
    <property type="match status" value="1"/>
</dbReference>